<keyword evidence="3" id="KW-1185">Reference proteome</keyword>
<feature type="compositionally biased region" description="Low complexity" evidence="1">
    <location>
        <begin position="780"/>
        <end position="789"/>
    </location>
</feature>
<gene>
    <name evidence="2" type="ORF">BaRGS_00023428</name>
</gene>
<feature type="region of interest" description="Disordered" evidence="1">
    <location>
        <begin position="496"/>
        <end position="516"/>
    </location>
</feature>
<feature type="compositionally biased region" description="Low complexity" evidence="1">
    <location>
        <begin position="497"/>
        <end position="514"/>
    </location>
</feature>
<dbReference type="EMBL" id="JACVVK020000196">
    <property type="protein sequence ID" value="KAK7485329.1"/>
    <property type="molecule type" value="Genomic_DNA"/>
</dbReference>
<evidence type="ECO:0000256" key="1">
    <source>
        <dbReference type="SAM" id="MobiDB-lite"/>
    </source>
</evidence>
<accession>A0ABD0KDU6</accession>
<evidence type="ECO:0000313" key="2">
    <source>
        <dbReference type="EMBL" id="KAK7485329.1"/>
    </source>
</evidence>
<dbReference type="Proteomes" id="UP001519460">
    <property type="component" value="Unassembled WGS sequence"/>
</dbReference>
<name>A0ABD0KDU6_9CAEN</name>
<sequence>MAVQVWEEIPLRVSRTVSHRTATFPFHGRGCPQVFQPTHGTSHTGQDHVAELTQSRRHQAELSQEYPDLSCLAEGSSHQVELNRSTSHNIKLSLEKLPCLHQVQLSQRFLEQVKETLGLAGEVGLTQTEPCSLHPRQGWSDRIRLTVNGSDDADLNKGSHEAELKLCYSHQHGIRRDCTGFPWNLIVSFHCCHSTCTSLKKKTMKSSKHRCKCYSEESSSFLYGLRREGPSTERVVLERLLNVLSRAAAKAHSNPQRLWSEEPDWWKECTQLLWKNPREHPKDKKEILKKKIEILEKQLRERGLMTSAIEQELELSKSSKKADLELKSDFEAVIAKASGLHYMVDQVYAKMEKTRVFSDKIADYILEIKSCLDMCVSRMEQMHEKVDAREKRKKALWEHFGVSKTKRTRISEEEPAFLELDFLQEDLSPILDSVPSPGGLVISPSGSTHPNLVSPAEVVEESHLPARRGFSRSVSEPYPGADYSYETSSVQLSQHRSASAGGLLESESGDGSLLMSVQTEPGDEAFTAKVRKSPEARRSASHGFHRRVQFMESVAEDVPYGKEASTVMFGASAGSLGTDPTEDIHIQDIPFDFTYLRPEKRKTRKHRRTRPKTWSGDVFRSDMSAKSQQVLSSEIDDPGSVTHLRILPREHTGHRNRTSLVQAPAKTVTSADVVSSTVQSLLEYRQPGEKMKTAADVGEGRSSAGGLGEIFGMEIIEVTPASGIQVPITWREEEGVHISEPSDVDQLGSNMTRTLSFDDLQASVTDDVMSHWSGDLGAISHSGPPSGSSHRPEEEVVEHGSSSPETLSKAIGKFDVF</sequence>
<proteinExistence type="predicted"/>
<organism evidence="2 3">
    <name type="scientific">Batillaria attramentaria</name>
    <dbReference type="NCBI Taxonomy" id="370345"/>
    <lineage>
        <taxon>Eukaryota</taxon>
        <taxon>Metazoa</taxon>
        <taxon>Spiralia</taxon>
        <taxon>Lophotrochozoa</taxon>
        <taxon>Mollusca</taxon>
        <taxon>Gastropoda</taxon>
        <taxon>Caenogastropoda</taxon>
        <taxon>Sorbeoconcha</taxon>
        <taxon>Cerithioidea</taxon>
        <taxon>Batillariidae</taxon>
        <taxon>Batillaria</taxon>
    </lineage>
</organism>
<evidence type="ECO:0000313" key="3">
    <source>
        <dbReference type="Proteomes" id="UP001519460"/>
    </source>
</evidence>
<feature type="region of interest" description="Disordered" evidence="1">
    <location>
        <begin position="775"/>
        <end position="808"/>
    </location>
</feature>
<dbReference type="AlphaFoldDB" id="A0ABD0KDU6"/>
<reference evidence="2 3" key="1">
    <citation type="journal article" date="2023" name="Sci. Data">
        <title>Genome assembly of the Korean intertidal mud-creeper Batillaria attramentaria.</title>
        <authorList>
            <person name="Patra A.K."/>
            <person name="Ho P.T."/>
            <person name="Jun S."/>
            <person name="Lee S.J."/>
            <person name="Kim Y."/>
            <person name="Won Y.J."/>
        </authorList>
    </citation>
    <scope>NUCLEOTIDE SEQUENCE [LARGE SCALE GENOMIC DNA]</scope>
    <source>
        <strain evidence="2">Wonlab-2016</strain>
    </source>
</reference>
<comment type="caution">
    <text evidence="2">The sequence shown here is derived from an EMBL/GenBank/DDBJ whole genome shotgun (WGS) entry which is preliminary data.</text>
</comment>
<protein>
    <submittedName>
        <fullName evidence="2">Uncharacterized protein</fullName>
    </submittedName>
</protein>